<proteinExistence type="predicted"/>
<gene>
    <name evidence="1" type="ORF">JK364_46815</name>
</gene>
<protein>
    <submittedName>
        <fullName evidence="1">Uncharacterized protein</fullName>
    </submittedName>
</protein>
<name>A0ABS1Q742_9ACTN</name>
<evidence type="ECO:0000313" key="1">
    <source>
        <dbReference type="EMBL" id="MBL1119771.1"/>
    </source>
</evidence>
<keyword evidence="2" id="KW-1185">Reference proteome</keyword>
<dbReference type="Proteomes" id="UP000621510">
    <property type="component" value="Unassembled WGS sequence"/>
</dbReference>
<dbReference type="EMBL" id="JAERRG010000036">
    <property type="protein sequence ID" value="MBL1119771.1"/>
    <property type="molecule type" value="Genomic_DNA"/>
</dbReference>
<organism evidence="1 2">
    <name type="scientific">Streptomyces endocoffeicus</name>
    <dbReference type="NCBI Taxonomy" id="2898945"/>
    <lineage>
        <taxon>Bacteria</taxon>
        <taxon>Bacillati</taxon>
        <taxon>Actinomycetota</taxon>
        <taxon>Actinomycetes</taxon>
        <taxon>Kitasatosporales</taxon>
        <taxon>Streptomycetaceae</taxon>
        <taxon>Streptomyces</taxon>
    </lineage>
</organism>
<comment type="caution">
    <text evidence="1">The sequence shown here is derived from an EMBL/GenBank/DDBJ whole genome shotgun (WGS) entry which is preliminary data.</text>
</comment>
<evidence type="ECO:0000313" key="2">
    <source>
        <dbReference type="Proteomes" id="UP000621510"/>
    </source>
</evidence>
<sequence length="94" mass="10436">MPLFTTRRSKARLMPELDDQPLGKVLKPLRQPPMSGMTDIQVGLLAQLPSASHRDWDRKAHRVSVLAQCVMASQLPEAWLAHNPHDAIAIALHG</sequence>
<dbReference type="RefSeq" id="WP_201857546.1">
    <property type="nucleotide sequence ID" value="NZ_JAERRG010000036.1"/>
</dbReference>
<reference evidence="1 2" key="1">
    <citation type="submission" date="2021-01" db="EMBL/GenBank/DDBJ databases">
        <title>WGS of actinomycetes isolated from Thailand.</title>
        <authorList>
            <person name="Thawai C."/>
        </authorList>
    </citation>
    <scope>NUCLEOTIDE SEQUENCE [LARGE SCALE GENOMIC DNA]</scope>
    <source>
        <strain evidence="1 2">CA3R110</strain>
    </source>
</reference>
<accession>A0ABS1Q742</accession>